<dbReference type="RefSeq" id="WP_202065513.1">
    <property type="nucleotide sequence ID" value="NZ_JAEQMY010000127.1"/>
</dbReference>
<keyword evidence="2" id="KW-1185">Reference proteome</keyword>
<dbReference type="EMBL" id="JAEQMY010000127">
    <property type="protein sequence ID" value="MBL0407931.1"/>
    <property type="molecule type" value="Genomic_DNA"/>
</dbReference>
<evidence type="ECO:0000313" key="1">
    <source>
        <dbReference type="EMBL" id="MBL0407931.1"/>
    </source>
</evidence>
<comment type="caution">
    <text evidence="1">The sequence shown here is derived from an EMBL/GenBank/DDBJ whole genome shotgun (WGS) entry which is preliminary data.</text>
</comment>
<dbReference type="AlphaFoldDB" id="A0A936ZBV2"/>
<name>A0A936ZBV2_9HYPH</name>
<protein>
    <submittedName>
        <fullName evidence="1">Uncharacterized protein</fullName>
    </submittedName>
</protein>
<proteinExistence type="predicted"/>
<dbReference type="Proteomes" id="UP000605848">
    <property type="component" value="Unassembled WGS sequence"/>
</dbReference>
<organism evidence="1 2">
    <name type="scientific">Microvirga aerilata</name>
    <dbReference type="NCBI Taxonomy" id="670292"/>
    <lineage>
        <taxon>Bacteria</taxon>
        <taxon>Pseudomonadati</taxon>
        <taxon>Pseudomonadota</taxon>
        <taxon>Alphaproteobacteria</taxon>
        <taxon>Hyphomicrobiales</taxon>
        <taxon>Methylobacteriaceae</taxon>
        <taxon>Microvirga</taxon>
    </lineage>
</organism>
<evidence type="ECO:0000313" key="2">
    <source>
        <dbReference type="Proteomes" id="UP000605848"/>
    </source>
</evidence>
<reference evidence="1" key="1">
    <citation type="submission" date="2021-01" db="EMBL/GenBank/DDBJ databases">
        <title>Microvirga sp.</title>
        <authorList>
            <person name="Kim M.K."/>
        </authorList>
    </citation>
    <scope>NUCLEOTIDE SEQUENCE</scope>
    <source>
        <strain evidence="1">5420S-16</strain>
    </source>
</reference>
<gene>
    <name evidence="1" type="ORF">JKG68_28950</name>
</gene>
<sequence>MTEPGTPPIILWDTLKLSATPLLGRSGILVTAHVQVRKQGHTGSDEYRINFEINRHHGLVSHDTEVLVTAAGDDGPRWRYSGRRDLVVAVKDRFLTTQLYSHMACQLGWVPDTSVSLNHAPLEP</sequence>
<accession>A0A936ZBV2</accession>